<feature type="domain" description="DUF4179" evidence="2">
    <location>
        <begin position="32"/>
        <end position="126"/>
    </location>
</feature>
<sequence length="353" mass="40078">MQTIFKEIEIPEKELNDVINQNLDKVHILYKKKQRMKLISVCAAVAVLLAAGFGICISNPVMASQIPLIGRLFNKVQDKQQYSGDYSKNVQPVKGANVSETAGIKVTLSELYCNTEALNVSVLVESNEAFPQYAQEGYEEQGEMKQQIFMDVSHKFDFMKDEVTQGYEYMWVVGEFLDDHTFAGAFRINFNIGDLSAVEIPDSFQWDMHINRIEVGNETGKIETFSDAGWDLSAKVTMDTEQTITKESNDFAPTGQGIISVTKTPYEIILNEADATKEGDIRFVLDADGKYMVDKLGMIPVQDHNVSKITIYYFQEPDVEKYVQLQERVAKGNDVEEFMKENSIYHIEIKFDE</sequence>
<dbReference type="Proteomes" id="UP000723714">
    <property type="component" value="Unassembled WGS sequence"/>
</dbReference>
<feature type="transmembrane region" description="Helical" evidence="1">
    <location>
        <begin position="38"/>
        <end position="62"/>
    </location>
</feature>
<evidence type="ECO:0000256" key="1">
    <source>
        <dbReference type="SAM" id="Phobius"/>
    </source>
</evidence>
<gene>
    <name evidence="3" type="ORF">HGO97_022575</name>
</gene>
<keyword evidence="4" id="KW-1185">Reference proteome</keyword>
<comment type="caution">
    <text evidence="3">The sequence shown here is derived from an EMBL/GenBank/DDBJ whole genome shotgun (WGS) entry which is preliminary data.</text>
</comment>
<proteinExistence type="predicted"/>
<organism evidence="3 4">
    <name type="scientific">Faecalicatena faecalis</name>
    <dbReference type="NCBI Taxonomy" id="2726362"/>
    <lineage>
        <taxon>Bacteria</taxon>
        <taxon>Bacillati</taxon>
        <taxon>Bacillota</taxon>
        <taxon>Clostridia</taxon>
        <taxon>Lachnospirales</taxon>
        <taxon>Lachnospiraceae</taxon>
        <taxon>Faecalicatena</taxon>
    </lineage>
</organism>
<name>A0ABS6DAD5_9FIRM</name>
<dbReference type="Pfam" id="PF13786">
    <property type="entry name" value="DUF4179"/>
    <property type="match status" value="1"/>
</dbReference>
<keyword evidence="1" id="KW-1133">Transmembrane helix</keyword>
<evidence type="ECO:0000313" key="3">
    <source>
        <dbReference type="EMBL" id="MBU3878587.1"/>
    </source>
</evidence>
<accession>A0ABS6DAD5</accession>
<reference evidence="3 4" key="1">
    <citation type="submission" date="2021-06" db="EMBL/GenBank/DDBJ databases">
        <title>Faecalicatena sp. nov. isolated from porcine feces.</title>
        <authorList>
            <person name="Oh B.S."/>
            <person name="Lee J.H."/>
        </authorList>
    </citation>
    <scope>NUCLEOTIDE SEQUENCE [LARGE SCALE GENOMIC DNA]</scope>
    <source>
        <strain evidence="3 4">AGMB00832</strain>
    </source>
</reference>
<keyword evidence="1" id="KW-0812">Transmembrane</keyword>
<dbReference type="RefSeq" id="WP_216245450.1">
    <property type="nucleotide sequence ID" value="NZ_JABACJ020000039.1"/>
</dbReference>
<protein>
    <submittedName>
        <fullName evidence="3">DUF4179 domain-containing protein</fullName>
    </submittedName>
</protein>
<evidence type="ECO:0000259" key="2">
    <source>
        <dbReference type="Pfam" id="PF13786"/>
    </source>
</evidence>
<dbReference type="EMBL" id="JABACJ020000039">
    <property type="protein sequence ID" value="MBU3878587.1"/>
    <property type="molecule type" value="Genomic_DNA"/>
</dbReference>
<dbReference type="InterPro" id="IPR025436">
    <property type="entry name" value="DUF4179"/>
</dbReference>
<evidence type="ECO:0000313" key="4">
    <source>
        <dbReference type="Proteomes" id="UP000723714"/>
    </source>
</evidence>
<keyword evidence="1" id="KW-0472">Membrane</keyword>